<gene>
    <name evidence="1" type="ORF">HPU229336_08405</name>
</gene>
<dbReference type="Proteomes" id="UP000037800">
    <property type="component" value="Unassembled WGS sequence"/>
</dbReference>
<dbReference type="EMBL" id="JNUR01000063">
    <property type="protein sequence ID" value="KPH49656.1"/>
    <property type="molecule type" value="Genomic_DNA"/>
</dbReference>
<organism evidence="1 2">
    <name type="scientific">Helicobacter pullorum</name>
    <dbReference type="NCBI Taxonomy" id="35818"/>
    <lineage>
        <taxon>Bacteria</taxon>
        <taxon>Pseudomonadati</taxon>
        <taxon>Campylobacterota</taxon>
        <taxon>Epsilonproteobacteria</taxon>
        <taxon>Campylobacterales</taxon>
        <taxon>Helicobacteraceae</taxon>
        <taxon>Helicobacter</taxon>
    </lineage>
</organism>
<protein>
    <submittedName>
        <fullName evidence="1">Uncharacterized protein</fullName>
    </submittedName>
</protein>
<reference evidence="1 2" key="1">
    <citation type="submission" date="2014-06" db="EMBL/GenBank/DDBJ databases">
        <title>Helicobacter pullorum isolates in fresh chicken meat - phenotypic and genotypic features.</title>
        <authorList>
            <person name="Borges V."/>
            <person name="Santos A."/>
            <person name="Correia C.B."/>
            <person name="Saraiva M."/>
            <person name="Menard A."/>
            <person name="Vieira L."/>
            <person name="Sampaio D.A."/>
            <person name="Gomes J.P."/>
            <person name="Oleastro M."/>
        </authorList>
    </citation>
    <scope>NUCLEOTIDE SEQUENCE [LARGE SCALE GENOMIC DNA]</scope>
    <source>
        <strain evidence="1 2">229336/12</strain>
    </source>
</reference>
<evidence type="ECO:0000313" key="1">
    <source>
        <dbReference type="EMBL" id="KPH49656.1"/>
    </source>
</evidence>
<name>A0AAW3J7K7_9HELI</name>
<dbReference type="AlphaFoldDB" id="A0AAW3J7K7"/>
<evidence type="ECO:0000313" key="2">
    <source>
        <dbReference type="Proteomes" id="UP000037800"/>
    </source>
</evidence>
<comment type="caution">
    <text evidence="1">The sequence shown here is derived from an EMBL/GenBank/DDBJ whole genome shotgun (WGS) entry which is preliminary data.</text>
</comment>
<proteinExistence type="predicted"/>
<sequence>MIYTLKKYIFVLRFLLPCFHLLKYFRIPKDYSKALNLFQDSKKNQSNQTPLINLTLFRIFSLGLT</sequence>
<accession>A0AAW3J7K7</accession>